<keyword evidence="4" id="KW-1185">Reference proteome</keyword>
<gene>
    <name evidence="3" type="ORF">NON19_19125</name>
</gene>
<keyword evidence="2" id="KW-0732">Signal</keyword>
<dbReference type="RefSeq" id="WP_255929713.1">
    <property type="nucleotide sequence ID" value="NZ_JANFNH010000023.1"/>
</dbReference>
<dbReference type="Proteomes" id="UP001206206">
    <property type="component" value="Unassembled WGS sequence"/>
</dbReference>
<name>A0ABT1PFC6_9ACTN</name>
<sequence length="168" mass="17544">MASVAGALAISAAVATLTTAHAAPADPTPSPAPSVSATASSGDDTMPSAVEDFAYPGAAKIFQDKQILLKRGDGHILLTDCKSSYAIMVESRTAQKQFCFAVSGRQGELTLELPDAYGIWTQDHPVQATVKSDDKETVIEAAKNDYKPFGESGTSGKRAVLVELRVTG</sequence>
<evidence type="ECO:0000256" key="2">
    <source>
        <dbReference type="SAM" id="SignalP"/>
    </source>
</evidence>
<evidence type="ECO:0008006" key="5">
    <source>
        <dbReference type="Google" id="ProtNLM"/>
    </source>
</evidence>
<reference evidence="3 4" key="1">
    <citation type="submission" date="2022-06" db="EMBL/GenBank/DDBJ databases">
        <title>Draft genome sequence of type strain Streptomyces rubrisoli DSM 42083.</title>
        <authorList>
            <person name="Duangmal K."/>
            <person name="Klaysubun C."/>
        </authorList>
    </citation>
    <scope>NUCLEOTIDE SEQUENCE [LARGE SCALE GENOMIC DNA]</scope>
    <source>
        <strain evidence="3 4">DSM 42083</strain>
    </source>
</reference>
<evidence type="ECO:0000256" key="1">
    <source>
        <dbReference type="SAM" id="MobiDB-lite"/>
    </source>
</evidence>
<protein>
    <recommendedName>
        <fullName evidence="5">Secreted protein</fullName>
    </recommendedName>
</protein>
<evidence type="ECO:0000313" key="3">
    <source>
        <dbReference type="EMBL" id="MCQ4044082.1"/>
    </source>
</evidence>
<feature type="region of interest" description="Disordered" evidence="1">
    <location>
        <begin position="22"/>
        <end position="48"/>
    </location>
</feature>
<organism evidence="3 4">
    <name type="scientific">Streptantibioticus rubrisoli</name>
    <dbReference type="NCBI Taxonomy" id="1387313"/>
    <lineage>
        <taxon>Bacteria</taxon>
        <taxon>Bacillati</taxon>
        <taxon>Actinomycetota</taxon>
        <taxon>Actinomycetes</taxon>
        <taxon>Kitasatosporales</taxon>
        <taxon>Streptomycetaceae</taxon>
        <taxon>Streptantibioticus</taxon>
    </lineage>
</organism>
<evidence type="ECO:0000313" key="4">
    <source>
        <dbReference type="Proteomes" id="UP001206206"/>
    </source>
</evidence>
<dbReference type="EMBL" id="JANFNH010000023">
    <property type="protein sequence ID" value="MCQ4044082.1"/>
    <property type="molecule type" value="Genomic_DNA"/>
</dbReference>
<proteinExistence type="predicted"/>
<feature type="chain" id="PRO_5046388513" description="Secreted protein" evidence="2">
    <location>
        <begin position="23"/>
        <end position="168"/>
    </location>
</feature>
<feature type="signal peptide" evidence="2">
    <location>
        <begin position="1"/>
        <end position="22"/>
    </location>
</feature>
<accession>A0ABT1PFC6</accession>
<comment type="caution">
    <text evidence="3">The sequence shown here is derived from an EMBL/GenBank/DDBJ whole genome shotgun (WGS) entry which is preliminary data.</text>
</comment>